<evidence type="ECO:0000256" key="5">
    <source>
        <dbReference type="ARBA" id="ARBA00023274"/>
    </source>
</evidence>
<dbReference type="InterPro" id="IPR036935">
    <property type="entry name" value="Ribosomal_bL9_N_sf"/>
</dbReference>
<comment type="similarity">
    <text evidence="1 7">Belongs to the bacterial ribosomal protein bL9 family.</text>
</comment>
<gene>
    <name evidence="7" type="primary">rplI</name>
    <name evidence="11" type="ORF">C7B45_16350</name>
</gene>
<dbReference type="InterPro" id="IPR000244">
    <property type="entry name" value="Ribosomal_bL9"/>
</dbReference>
<name>A0A2T2WD27_9FIRM</name>
<keyword evidence="2 7" id="KW-0699">rRNA-binding</keyword>
<dbReference type="Gene3D" id="3.10.430.100">
    <property type="entry name" value="Ribosomal protein L9, C-terminal domain"/>
    <property type="match status" value="1"/>
</dbReference>
<accession>A0A2T2WD27</accession>
<dbReference type="Proteomes" id="UP000241848">
    <property type="component" value="Unassembled WGS sequence"/>
</dbReference>
<dbReference type="InterPro" id="IPR036791">
    <property type="entry name" value="Ribosomal_bL9_C_sf"/>
</dbReference>
<organism evidence="11 12">
    <name type="scientific">Sulfobacillus acidophilus</name>
    <dbReference type="NCBI Taxonomy" id="53633"/>
    <lineage>
        <taxon>Bacteria</taxon>
        <taxon>Bacillati</taxon>
        <taxon>Bacillota</taxon>
        <taxon>Clostridia</taxon>
        <taxon>Eubacteriales</taxon>
        <taxon>Clostridiales Family XVII. Incertae Sedis</taxon>
        <taxon>Sulfobacillus</taxon>
    </lineage>
</organism>
<evidence type="ECO:0000256" key="4">
    <source>
        <dbReference type="ARBA" id="ARBA00022980"/>
    </source>
</evidence>
<dbReference type="PANTHER" id="PTHR21368">
    <property type="entry name" value="50S RIBOSOMAL PROTEIN L9"/>
    <property type="match status" value="1"/>
</dbReference>
<dbReference type="HAMAP" id="MF_00503">
    <property type="entry name" value="Ribosomal_bL9"/>
    <property type="match status" value="1"/>
</dbReference>
<evidence type="ECO:0000256" key="2">
    <source>
        <dbReference type="ARBA" id="ARBA00022730"/>
    </source>
</evidence>
<evidence type="ECO:0000256" key="7">
    <source>
        <dbReference type="HAMAP-Rule" id="MF_00503"/>
    </source>
</evidence>
<dbReference type="Pfam" id="PF03948">
    <property type="entry name" value="Ribosomal_L9_C"/>
    <property type="match status" value="1"/>
</dbReference>
<dbReference type="GO" id="GO:1990904">
    <property type="term" value="C:ribonucleoprotein complex"/>
    <property type="evidence" value="ECO:0007669"/>
    <property type="project" value="UniProtKB-KW"/>
</dbReference>
<proteinExistence type="inferred from homology"/>
<keyword evidence="5 7" id="KW-0687">Ribonucleoprotein</keyword>
<evidence type="ECO:0000256" key="6">
    <source>
        <dbReference type="ARBA" id="ARBA00035292"/>
    </source>
</evidence>
<dbReference type="GO" id="GO:0019843">
    <property type="term" value="F:rRNA binding"/>
    <property type="evidence" value="ECO:0007669"/>
    <property type="project" value="UniProtKB-UniRule"/>
</dbReference>
<dbReference type="NCBIfam" id="TIGR00158">
    <property type="entry name" value="L9"/>
    <property type="match status" value="1"/>
</dbReference>
<evidence type="ECO:0000313" key="11">
    <source>
        <dbReference type="EMBL" id="PSR20141.1"/>
    </source>
</evidence>
<feature type="region of interest" description="Disordered" evidence="8">
    <location>
        <begin position="42"/>
        <end position="64"/>
    </location>
</feature>
<dbReference type="GO" id="GO:0005840">
    <property type="term" value="C:ribosome"/>
    <property type="evidence" value="ECO:0007669"/>
    <property type="project" value="UniProtKB-KW"/>
</dbReference>
<dbReference type="InterPro" id="IPR020070">
    <property type="entry name" value="Ribosomal_bL9_N"/>
</dbReference>
<dbReference type="Gene3D" id="3.40.5.10">
    <property type="entry name" value="Ribosomal protein L9, N-terminal domain"/>
    <property type="match status" value="1"/>
</dbReference>
<dbReference type="InterPro" id="IPR009027">
    <property type="entry name" value="Ribosomal_bL9/RNase_H1_N"/>
</dbReference>
<evidence type="ECO:0000259" key="10">
    <source>
        <dbReference type="Pfam" id="PF03948"/>
    </source>
</evidence>
<dbReference type="EMBL" id="PXYV01000083">
    <property type="protein sequence ID" value="PSR20141.1"/>
    <property type="molecule type" value="Genomic_DNA"/>
</dbReference>
<dbReference type="Pfam" id="PF01281">
    <property type="entry name" value="Ribosomal_L9_N"/>
    <property type="match status" value="1"/>
</dbReference>
<feature type="domain" description="Ribosomal protein L9" evidence="9">
    <location>
        <begin position="3"/>
        <end position="48"/>
    </location>
</feature>
<evidence type="ECO:0000256" key="1">
    <source>
        <dbReference type="ARBA" id="ARBA00010605"/>
    </source>
</evidence>
<dbReference type="GO" id="GO:0006412">
    <property type="term" value="P:translation"/>
    <property type="evidence" value="ECO:0007669"/>
    <property type="project" value="UniProtKB-UniRule"/>
</dbReference>
<dbReference type="InterPro" id="IPR020594">
    <property type="entry name" value="Ribosomal_bL9_bac/chp"/>
</dbReference>
<protein>
    <recommendedName>
        <fullName evidence="6 7">Large ribosomal subunit protein bL9</fullName>
    </recommendedName>
</protein>
<feature type="domain" description="Large ribosomal subunit protein bL9 C-terminal" evidence="10">
    <location>
        <begin position="68"/>
        <end position="146"/>
    </location>
</feature>
<evidence type="ECO:0000256" key="3">
    <source>
        <dbReference type="ARBA" id="ARBA00022884"/>
    </source>
</evidence>
<comment type="caution">
    <text evidence="11">The sequence shown here is derived from an EMBL/GenBank/DDBJ whole genome shotgun (WGS) entry which is preliminary data.</text>
</comment>
<keyword evidence="3 7" id="KW-0694">RNA-binding</keyword>
<sequence>MVMRVIFQSDVKGVAKQGDIKEVKDGYARNFLIPKGLAVQATTGRENELNERKRRQQQRAERERLGMQQLGQQLAGQIVVVYAKVGENDRLFGAVTNANVAEALRNLGHDVDRKKIQMEPIKHLGEHQATLHLYAGITVNITVQVEPEAQKRG</sequence>
<dbReference type="GO" id="GO:0003735">
    <property type="term" value="F:structural constituent of ribosome"/>
    <property type="evidence" value="ECO:0007669"/>
    <property type="project" value="InterPro"/>
</dbReference>
<dbReference type="SUPFAM" id="SSF55658">
    <property type="entry name" value="L9 N-domain-like"/>
    <property type="match status" value="1"/>
</dbReference>
<dbReference type="InterPro" id="IPR020069">
    <property type="entry name" value="Ribosomal_bL9_C"/>
</dbReference>
<reference evidence="11 12" key="1">
    <citation type="journal article" date="2014" name="BMC Genomics">
        <title>Comparison of environmental and isolate Sulfobacillus genomes reveals diverse carbon, sulfur, nitrogen, and hydrogen metabolisms.</title>
        <authorList>
            <person name="Justice N.B."/>
            <person name="Norman A."/>
            <person name="Brown C.T."/>
            <person name="Singh A."/>
            <person name="Thomas B.C."/>
            <person name="Banfield J.F."/>
        </authorList>
    </citation>
    <scope>NUCLEOTIDE SEQUENCE [LARGE SCALE GENOMIC DNA]</scope>
    <source>
        <strain evidence="11">AMDSBA3</strain>
    </source>
</reference>
<keyword evidence="4 7" id="KW-0689">Ribosomal protein</keyword>
<evidence type="ECO:0000259" key="9">
    <source>
        <dbReference type="Pfam" id="PF01281"/>
    </source>
</evidence>
<comment type="function">
    <text evidence="7">Binds to the 23S rRNA.</text>
</comment>
<dbReference type="AlphaFoldDB" id="A0A2T2WD27"/>
<dbReference type="SUPFAM" id="SSF55653">
    <property type="entry name" value="Ribosomal protein L9 C-domain"/>
    <property type="match status" value="1"/>
</dbReference>
<evidence type="ECO:0000313" key="12">
    <source>
        <dbReference type="Proteomes" id="UP000241848"/>
    </source>
</evidence>
<evidence type="ECO:0000256" key="8">
    <source>
        <dbReference type="SAM" id="MobiDB-lite"/>
    </source>
</evidence>